<organism evidence="1 2">
    <name type="scientific">Sorghum bicolor</name>
    <name type="common">Sorghum</name>
    <name type="synonym">Sorghum vulgare</name>
    <dbReference type="NCBI Taxonomy" id="4558"/>
    <lineage>
        <taxon>Eukaryota</taxon>
        <taxon>Viridiplantae</taxon>
        <taxon>Streptophyta</taxon>
        <taxon>Embryophyta</taxon>
        <taxon>Tracheophyta</taxon>
        <taxon>Spermatophyta</taxon>
        <taxon>Magnoliopsida</taxon>
        <taxon>Liliopsida</taxon>
        <taxon>Poales</taxon>
        <taxon>Poaceae</taxon>
        <taxon>PACMAD clade</taxon>
        <taxon>Panicoideae</taxon>
        <taxon>Andropogonodae</taxon>
        <taxon>Andropogoneae</taxon>
        <taxon>Sorghinae</taxon>
        <taxon>Sorghum</taxon>
    </lineage>
</organism>
<reference evidence="1" key="2">
    <citation type="submission" date="2020-10" db="EMBL/GenBank/DDBJ databases">
        <authorList>
            <person name="Cooper E.A."/>
            <person name="Brenton Z.W."/>
            <person name="Flinn B.S."/>
            <person name="Jenkins J."/>
            <person name="Shu S."/>
            <person name="Flowers D."/>
            <person name="Luo F."/>
            <person name="Wang Y."/>
            <person name="Xia P."/>
            <person name="Barry K."/>
            <person name="Daum C."/>
            <person name="Lipzen A."/>
            <person name="Yoshinaga Y."/>
            <person name="Schmutz J."/>
            <person name="Saski C."/>
            <person name="Vermerris W."/>
            <person name="Kresovich S."/>
        </authorList>
    </citation>
    <scope>NUCLEOTIDE SEQUENCE</scope>
</reference>
<comment type="caution">
    <text evidence="1">The sequence shown here is derived from an EMBL/GenBank/DDBJ whole genome shotgun (WGS) entry which is preliminary data.</text>
</comment>
<protein>
    <submittedName>
        <fullName evidence="1">Uncharacterized protein</fullName>
    </submittedName>
</protein>
<dbReference type="AlphaFoldDB" id="A0A921QAT3"/>
<name>A0A921QAT3_SORBI</name>
<gene>
    <name evidence="1" type="ORF">BDA96_09G163100</name>
</gene>
<dbReference type="Proteomes" id="UP000807115">
    <property type="component" value="Chromosome 9"/>
</dbReference>
<evidence type="ECO:0000313" key="2">
    <source>
        <dbReference type="Proteomes" id="UP000807115"/>
    </source>
</evidence>
<accession>A0A921QAT3</accession>
<reference evidence="1" key="1">
    <citation type="journal article" date="2019" name="BMC Genomics">
        <title>A new reference genome for Sorghum bicolor reveals high levels of sequence similarity between sweet and grain genotypes: implications for the genetics of sugar metabolism.</title>
        <authorList>
            <person name="Cooper E.A."/>
            <person name="Brenton Z.W."/>
            <person name="Flinn B.S."/>
            <person name="Jenkins J."/>
            <person name="Shu S."/>
            <person name="Flowers D."/>
            <person name="Luo F."/>
            <person name="Wang Y."/>
            <person name="Xia P."/>
            <person name="Barry K."/>
            <person name="Daum C."/>
            <person name="Lipzen A."/>
            <person name="Yoshinaga Y."/>
            <person name="Schmutz J."/>
            <person name="Saski C."/>
            <person name="Vermerris W."/>
            <person name="Kresovich S."/>
        </authorList>
    </citation>
    <scope>NUCLEOTIDE SEQUENCE</scope>
</reference>
<evidence type="ECO:0000313" key="1">
    <source>
        <dbReference type="EMBL" id="KAG0518288.1"/>
    </source>
</evidence>
<dbReference type="EMBL" id="CM027688">
    <property type="protein sequence ID" value="KAG0518288.1"/>
    <property type="molecule type" value="Genomic_DNA"/>
</dbReference>
<sequence length="53" mass="6223">MLLPLPEVVWYSILRVSSSSFLRSRLAFSIRFFYACFGGRRYILSNDYAVLQI</sequence>
<proteinExistence type="predicted"/>